<name>A0A0A0HRU9_9RHOB</name>
<dbReference type="PATRIC" id="fig|1288298.3.peg.272"/>
<evidence type="ECO:0008006" key="3">
    <source>
        <dbReference type="Google" id="ProtNLM"/>
    </source>
</evidence>
<dbReference type="OrthoDB" id="1414387at2"/>
<dbReference type="GO" id="GO:0016788">
    <property type="term" value="F:hydrolase activity, acting on ester bonds"/>
    <property type="evidence" value="ECO:0007669"/>
    <property type="project" value="UniProtKB-ARBA"/>
</dbReference>
<dbReference type="Proteomes" id="UP000030021">
    <property type="component" value="Unassembled WGS sequence"/>
</dbReference>
<dbReference type="STRING" id="215743.ROSMUCSMR3_02001"/>
<sequence>MSFSNAETRRTVSKPRLLFRPDPVLGWRLSADHSVRVAFRSNILQHIAADGWRHVPGSETAQGPRVGFYGCSFTYGTGLADEETFTALLQRDMPDVRILNRGIGGHGSVQNLLQLRRDIAAGAIDAAVFSVISDHRFRNIAHPQRMRQYLSAEWYKLRVEHVPVAQLDGKGQVEIVYREIWQPALRDVNFGVFLPDDHMVNLVTLAVLELVRDTARAAGIPLQFALLDSLDRDFNSAVCDRFSEALDISCPHDRQHTFQPLDNHPNMRANSLFAERLQPLIKPLLSKGPGCRGDV</sequence>
<dbReference type="eggNOG" id="COG2755">
    <property type="taxonomic scope" value="Bacteria"/>
</dbReference>
<proteinExistence type="predicted"/>
<dbReference type="Gene3D" id="3.40.50.1110">
    <property type="entry name" value="SGNH hydrolase"/>
    <property type="match status" value="1"/>
</dbReference>
<protein>
    <recommendedName>
        <fullName evidence="3">SGNH/GDSL hydrolase family protein</fullName>
    </recommendedName>
</protein>
<reference evidence="1 2" key="1">
    <citation type="submission" date="2013-01" db="EMBL/GenBank/DDBJ databases">
        <authorList>
            <person name="Fiebig A."/>
            <person name="Goeker M."/>
            <person name="Klenk H.-P.P."/>
        </authorList>
    </citation>
    <scope>NUCLEOTIDE SEQUENCE [LARGE SCALE GENOMIC DNA]</scope>
    <source>
        <strain evidence="1 2">DSM 17069</strain>
    </source>
</reference>
<dbReference type="EMBL" id="AONH01000001">
    <property type="protein sequence ID" value="KGM89681.1"/>
    <property type="molecule type" value="Genomic_DNA"/>
</dbReference>
<organism evidence="1 2">
    <name type="scientific">Roseovarius mucosus DSM 17069</name>
    <dbReference type="NCBI Taxonomy" id="1288298"/>
    <lineage>
        <taxon>Bacteria</taxon>
        <taxon>Pseudomonadati</taxon>
        <taxon>Pseudomonadota</taxon>
        <taxon>Alphaproteobacteria</taxon>
        <taxon>Rhodobacterales</taxon>
        <taxon>Roseobacteraceae</taxon>
        <taxon>Roseovarius</taxon>
    </lineage>
</organism>
<dbReference type="InterPro" id="IPR036514">
    <property type="entry name" value="SGNH_hydro_sf"/>
</dbReference>
<dbReference type="SUPFAM" id="SSF52266">
    <property type="entry name" value="SGNH hydrolase"/>
    <property type="match status" value="1"/>
</dbReference>
<evidence type="ECO:0000313" key="2">
    <source>
        <dbReference type="Proteomes" id="UP000030021"/>
    </source>
</evidence>
<accession>A0A0A0HRU9</accession>
<comment type="caution">
    <text evidence="1">The sequence shown here is derived from an EMBL/GenBank/DDBJ whole genome shotgun (WGS) entry which is preliminary data.</text>
</comment>
<gene>
    <name evidence="1" type="ORF">rosmuc_00275</name>
</gene>
<dbReference type="RefSeq" id="WP_037276338.1">
    <property type="nucleotide sequence ID" value="NZ_KN293991.1"/>
</dbReference>
<dbReference type="AlphaFoldDB" id="A0A0A0HRU9"/>
<dbReference type="HOGENOM" id="CLU_942952_0_0_5"/>
<evidence type="ECO:0000313" key="1">
    <source>
        <dbReference type="EMBL" id="KGM89681.1"/>
    </source>
</evidence>